<name>A0ABT9W457_9BACI</name>
<sequence length="50" mass="6045">MKNMRREVKELTEEPRNKIYWDMKDMVGGLKRKITGFSNFIFSHRLLKDG</sequence>
<evidence type="ECO:0000313" key="1">
    <source>
        <dbReference type="EMBL" id="MDQ0168016.1"/>
    </source>
</evidence>
<accession>A0ABT9W457</accession>
<dbReference type="Proteomes" id="UP001235840">
    <property type="component" value="Unassembled WGS sequence"/>
</dbReference>
<keyword evidence="2" id="KW-1185">Reference proteome</keyword>
<comment type="caution">
    <text evidence="1">The sequence shown here is derived from an EMBL/GenBank/DDBJ whole genome shotgun (WGS) entry which is preliminary data.</text>
</comment>
<dbReference type="EMBL" id="JAUSTY010000022">
    <property type="protein sequence ID" value="MDQ0168016.1"/>
    <property type="molecule type" value="Genomic_DNA"/>
</dbReference>
<gene>
    <name evidence="1" type="ORF">J2S11_003946</name>
</gene>
<proteinExistence type="predicted"/>
<evidence type="ECO:0000313" key="2">
    <source>
        <dbReference type="Proteomes" id="UP001235840"/>
    </source>
</evidence>
<dbReference type="RefSeq" id="WP_307397428.1">
    <property type="nucleotide sequence ID" value="NZ_BAAADK010000017.1"/>
</dbReference>
<reference evidence="1 2" key="1">
    <citation type="submission" date="2023-07" db="EMBL/GenBank/DDBJ databases">
        <title>Genomic Encyclopedia of Type Strains, Phase IV (KMG-IV): sequencing the most valuable type-strain genomes for metagenomic binning, comparative biology and taxonomic classification.</title>
        <authorList>
            <person name="Goeker M."/>
        </authorList>
    </citation>
    <scope>NUCLEOTIDE SEQUENCE [LARGE SCALE GENOMIC DNA]</scope>
    <source>
        <strain evidence="1 2">DSM 12751</strain>
    </source>
</reference>
<organism evidence="1 2">
    <name type="scientific">Caldalkalibacillus horti</name>
    <dbReference type="NCBI Taxonomy" id="77523"/>
    <lineage>
        <taxon>Bacteria</taxon>
        <taxon>Bacillati</taxon>
        <taxon>Bacillota</taxon>
        <taxon>Bacilli</taxon>
        <taxon>Bacillales</taxon>
        <taxon>Bacillaceae</taxon>
        <taxon>Caldalkalibacillus</taxon>
    </lineage>
</organism>
<protein>
    <submittedName>
        <fullName evidence="1">Uncharacterized protein</fullName>
    </submittedName>
</protein>